<accession>A0ABR2MI42</accession>
<dbReference type="SUPFAM" id="SSF56112">
    <property type="entry name" value="Protein kinase-like (PK-like)"/>
    <property type="match status" value="1"/>
</dbReference>
<dbReference type="GO" id="GO:0016301">
    <property type="term" value="F:kinase activity"/>
    <property type="evidence" value="ECO:0007669"/>
    <property type="project" value="UniProtKB-KW"/>
</dbReference>
<evidence type="ECO:0000256" key="1">
    <source>
        <dbReference type="ARBA" id="ARBA00022527"/>
    </source>
</evidence>
<dbReference type="Proteomes" id="UP001412067">
    <property type="component" value="Unassembled WGS sequence"/>
</dbReference>
<evidence type="ECO:0000256" key="4">
    <source>
        <dbReference type="ARBA" id="ARBA00022777"/>
    </source>
</evidence>
<evidence type="ECO:0000313" key="8">
    <source>
        <dbReference type="EMBL" id="KAK8963807.1"/>
    </source>
</evidence>
<dbReference type="InterPro" id="IPR011009">
    <property type="entry name" value="Kinase-like_dom_sf"/>
</dbReference>
<protein>
    <submittedName>
        <fullName evidence="8">CBL-interacting protein kinase 32</fullName>
    </submittedName>
</protein>
<evidence type="ECO:0000313" key="9">
    <source>
        <dbReference type="Proteomes" id="UP001412067"/>
    </source>
</evidence>
<keyword evidence="5 6" id="KW-0067">ATP-binding</keyword>
<comment type="caution">
    <text evidence="8">The sequence shown here is derived from an EMBL/GenBank/DDBJ whole genome shotgun (WGS) entry which is preliminary data.</text>
</comment>
<keyword evidence="9" id="KW-1185">Reference proteome</keyword>
<evidence type="ECO:0000259" key="7">
    <source>
        <dbReference type="PROSITE" id="PS50011"/>
    </source>
</evidence>
<dbReference type="InterPro" id="IPR017441">
    <property type="entry name" value="Protein_kinase_ATP_BS"/>
</dbReference>
<evidence type="ECO:0000256" key="3">
    <source>
        <dbReference type="ARBA" id="ARBA00022741"/>
    </source>
</evidence>
<dbReference type="PROSITE" id="PS00107">
    <property type="entry name" value="PROTEIN_KINASE_ATP"/>
    <property type="match status" value="1"/>
</dbReference>
<dbReference type="InterPro" id="IPR000719">
    <property type="entry name" value="Prot_kinase_dom"/>
</dbReference>
<dbReference type="PANTHER" id="PTHR43895:SF104">
    <property type="entry name" value="CBL-INTERACTING SERINE_THREONINE-PROTEIN KINASE 3"/>
    <property type="match status" value="1"/>
</dbReference>
<keyword evidence="2" id="KW-0808">Transferase</keyword>
<evidence type="ECO:0000256" key="2">
    <source>
        <dbReference type="ARBA" id="ARBA00022679"/>
    </source>
</evidence>
<name>A0ABR2MI42_9ASPA</name>
<feature type="domain" description="Protein kinase" evidence="7">
    <location>
        <begin position="13"/>
        <end position="85"/>
    </location>
</feature>
<keyword evidence="3 6" id="KW-0547">Nucleotide-binding</keyword>
<evidence type="ECO:0000256" key="5">
    <source>
        <dbReference type="ARBA" id="ARBA00022840"/>
    </source>
</evidence>
<gene>
    <name evidence="8" type="primary">CIPK32</name>
    <name evidence="8" type="ORF">KSP40_PGU018851</name>
</gene>
<dbReference type="Gene3D" id="3.30.200.20">
    <property type="entry name" value="Phosphorylase Kinase, domain 1"/>
    <property type="match status" value="1"/>
</dbReference>
<dbReference type="PANTHER" id="PTHR43895">
    <property type="entry name" value="CALCIUM/CALMODULIN-DEPENDENT PROTEIN KINASE KINASE-RELATED"/>
    <property type="match status" value="1"/>
</dbReference>
<dbReference type="EMBL" id="JBBWWR010000007">
    <property type="protein sequence ID" value="KAK8963807.1"/>
    <property type="molecule type" value="Genomic_DNA"/>
</dbReference>
<evidence type="ECO:0000256" key="6">
    <source>
        <dbReference type="PROSITE-ProRule" id="PRU10141"/>
    </source>
</evidence>
<keyword evidence="1" id="KW-0723">Serine/threonine-protein kinase</keyword>
<keyword evidence="4 8" id="KW-0418">Kinase</keyword>
<proteinExistence type="predicted"/>
<sequence length="85" mass="9516">MSAPTVKRQVGKYELGKTIGEGTFAKVRLGRNSETGEHVAIKILLKEKVLKHKVVEQSYIGNSMFKGRLCYYHVDYLTSDSSSHA</sequence>
<feature type="binding site" evidence="6">
    <location>
        <position position="42"/>
    </location>
    <ligand>
        <name>ATP</name>
        <dbReference type="ChEBI" id="CHEBI:30616"/>
    </ligand>
</feature>
<dbReference type="PROSITE" id="PS50011">
    <property type="entry name" value="PROTEIN_KINASE_DOM"/>
    <property type="match status" value="1"/>
</dbReference>
<reference evidence="8 9" key="1">
    <citation type="journal article" date="2022" name="Nat. Plants">
        <title>Genomes of leafy and leafless Platanthera orchids illuminate the evolution of mycoheterotrophy.</title>
        <authorList>
            <person name="Li M.H."/>
            <person name="Liu K.W."/>
            <person name="Li Z."/>
            <person name="Lu H.C."/>
            <person name="Ye Q.L."/>
            <person name="Zhang D."/>
            <person name="Wang J.Y."/>
            <person name="Li Y.F."/>
            <person name="Zhong Z.M."/>
            <person name="Liu X."/>
            <person name="Yu X."/>
            <person name="Liu D.K."/>
            <person name="Tu X.D."/>
            <person name="Liu B."/>
            <person name="Hao Y."/>
            <person name="Liao X.Y."/>
            <person name="Jiang Y.T."/>
            <person name="Sun W.H."/>
            <person name="Chen J."/>
            <person name="Chen Y.Q."/>
            <person name="Ai Y."/>
            <person name="Zhai J.W."/>
            <person name="Wu S.S."/>
            <person name="Zhou Z."/>
            <person name="Hsiao Y.Y."/>
            <person name="Wu W.L."/>
            <person name="Chen Y.Y."/>
            <person name="Lin Y.F."/>
            <person name="Hsu J.L."/>
            <person name="Li C.Y."/>
            <person name="Wang Z.W."/>
            <person name="Zhao X."/>
            <person name="Zhong W.Y."/>
            <person name="Ma X.K."/>
            <person name="Ma L."/>
            <person name="Huang J."/>
            <person name="Chen G.Z."/>
            <person name="Huang M.Z."/>
            <person name="Huang L."/>
            <person name="Peng D.H."/>
            <person name="Luo Y.B."/>
            <person name="Zou S.Q."/>
            <person name="Chen S.P."/>
            <person name="Lan S."/>
            <person name="Tsai W.C."/>
            <person name="Van de Peer Y."/>
            <person name="Liu Z.J."/>
        </authorList>
    </citation>
    <scope>NUCLEOTIDE SEQUENCE [LARGE SCALE GENOMIC DNA]</scope>
    <source>
        <strain evidence="8">Lor288</strain>
    </source>
</reference>
<organism evidence="8 9">
    <name type="scientific">Platanthera guangdongensis</name>
    <dbReference type="NCBI Taxonomy" id="2320717"/>
    <lineage>
        <taxon>Eukaryota</taxon>
        <taxon>Viridiplantae</taxon>
        <taxon>Streptophyta</taxon>
        <taxon>Embryophyta</taxon>
        <taxon>Tracheophyta</taxon>
        <taxon>Spermatophyta</taxon>
        <taxon>Magnoliopsida</taxon>
        <taxon>Liliopsida</taxon>
        <taxon>Asparagales</taxon>
        <taxon>Orchidaceae</taxon>
        <taxon>Orchidoideae</taxon>
        <taxon>Orchideae</taxon>
        <taxon>Orchidinae</taxon>
        <taxon>Platanthera</taxon>
    </lineage>
</organism>